<organism evidence="1 2">
    <name type="scientific">Amycolatopsis saalfeldensis</name>
    <dbReference type="NCBI Taxonomy" id="394193"/>
    <lineage>
        <taxon>Bacteria</taxon>
        <taxon>Bacillati</taxon>
        <taxon>Actinomycetota</taxon>
        <taxon>Actinomycetes</taxon>
        <taxon>Pseudonocardiales</taxon>
        <taxon>Pseudonocardiaceae</taxon>
        <taxon>Amycolatopsis</taxon>
    </lineage>
</organism>
<name>A0A1H8XVL1_9PSEU</name>
<protein>
    <recommendedName>
        <fullName evidence="3">Adenylate cyclase, class 3</fullName>
    </recommendedName>
</protein>
<proteinExistence type="predicted"/>
<dbReference type="Proteomes" id="UP000198582">
    <property type="component" value="Unassembled WGS sequence"/>
</dbReference>
<keyword evidence="2" id="KW-1185">Reference proteome</keyword>
<dbReference type="SUPFAM" id="SSF55073">
    <property type="entry name" value="Nucleotide cyclase"/>
    <property type="match status" value="1"/>
</dbReference>
<evidence type="ECO:0008006" key="3">
    <source>
        <dbReference type="Google" id="ProtNLM"/>
    </source>
</evidence>
<dbReference type="Gene3D" id="3.30.70.1230">
    <property type="entry name" value="Nucleotide cyclase"/>
    <property type="match status" value="1"/>
</dbReference>
<dbReference type="AlphaFoldDB" id="A0A1H8XVL1"/>
<evidence type="ECO:0000313" key="1">
    <source>
        <dbReference type="EMBL" id="SEP43791.1"/>
    </source>
</evidence>
<dbReference type="InterPro" id="IPR029787">
    <property type="entry name" value="Nucleotide_cyclase"/>
</dbReference>
<evidence type="ECO:0000313" key="2">
    <source>
        <dbReference type="Proteomes" id="UP000198582"/>
    </source>
</evidence>
<dbReference type="EMBL" id="FOEF01000009">
    <property type="protein sequence ID" value="SEP43791.1"/>
    <property type="molecule type" value="Genomic_DNA"/>
</dbReference>
<reference evidence="1 2" key="1">
    <citation type="submission" date="2016-10" db="EMBL/GenBank/DDBJ databases">
        <authorList>
            <person name="de Groot N.N."/>
        </authorList>
    </citation>
    <scope>NUCLEOTIDE SEQUENCE [LARGE SCALE GENOMIC DNA]</scope>
    <source>
        <strain evidence="1 2">DSM 44993</strain>
    </source>
</reference>
<gene>
    <name evidence="1" type="ORF">SAMN04489732_109104</name>
</gene>
<sequence length="206" mass="22559">MDSRVLGMPLHRTIVAVDVEGSTMLTNPERALMRERLRGLLDAAFLAGGIDEEFRDPMIDRGDGALCLVRPVDEVPKTVLLTRFVPALAEALWRAAAQPRGEAFRLRVALHAGDVHYDGHGAYGEDIDFACRLLDAPVVKRWLKNSADHLVLVVSNEIYRTVVRHGYEGIDSGAFGHEVSVRVGGQRMRGRIRSADPVLPGTGLSA</sequence>
<accession>A0A1H8XVL1</accession>
<dbReference type="STRING" id="394193.SAMN04489732_109104"/>